<keyword evidence="1" id="KW-1133">Transmembrane helix</keyword>
<protein>
    <recommendedName>
        <fullName evidence="2">Protein-glutamine gamma-glutamyltransferase-like C-terminal domain-containing protein</fullName>
    </recommendedName>
</protein>
<dbReference type="AlphaFoldDB" id="A0A653E4T7"/>
<feature type="transmembrane region" description="Helical" evidence="1">
    <location>
        <begin position="205"/>
        <end position="228"/>
    </location>
</feature>
<reference evidence="3" key="1">
    <citation type="submission" date="2019-02" db="EMBL/GenBank/DDBJ databases">
        <authorList>
            <consortium name="Genoscope - CEA"/>
            <person name="William W."/>
        </authorList>
    </citation>
    <scope>NUCLEOTIDE SEQUENCE [LARGE SCALE GENOMIC DNA]</scope>
    <source>
        <strain evidence="3">YSy11</strain>
    </source>
</reference>
<evidence type="ECO:0000313" key="3">
    <source>
        <dbReference type="EMBL" id="VEV97533.1"/>
    </source>
</evidence>
<keyword evidence="1" id="KW-0812">Transmembrane</keyword>
<feature type="transmembrane region" description="Helical" evidence="1">
    <location>
        <begin position="151"/>
        <end position="175"/>
    </location>
</feature>
<proteinExistence type="predicted"/>
<gene>
    <name evidence="3" type="ORF">PMYSY11_2488</name>
</gene>
<dbReference type="InterPro" id="IPR025403">
    <property type="entry name" value="TgpA-like_C"/>
</dbReference>
<feature type="transmembrane region" description="Helical" evidence="1">
    <location>
        <begin position="387"/>
        <end position="407"/>
    </location>
</feature>
<feature type="transmembrane region" description="Helical" evidence="1">
    <location>
        <begin position="31"/>
        <end position="53"/>
    </location>
</feature>
<accession>A0A653E4T7</accession>
<dbReference type="Pfam" id="PF13559">
    <property type="entry name" value="DUF4129"/>
    <property type="match status" value="1"/>
</dbReference>
<dbReference type="EMBL" id="LR215729">
    <property type="protein sequence ID" value="VEV97533.1"/>
    <property type="molecule type" value="Genomic_DNA"/>
</dbReference>
<organism evidence="3">
    <name type="scientific">Pseudomonas marincola</name>
    <dbReference type="NCBI Taxonomy" id="437900"/>
    <lineage>
        <taxon>Bacteria</taxon>
        <taxon>Pseudomonadati</taxon>
        <taxon>Pseudomonadota</taxon>
        <taxon>Gammaproteobacteria</taxon>
        <taxon>Pseudomonadales</taxon>
        <taxon>Pseudomonadaceae</taxon>
        <taxon>Pseudomonas</taxon>
    </lineage>
</organism>
<evidence type="ECO:0000259" key="2">
    <source>
        <dbReference type="Pfam" id="PF13559"/>
    </source>
</evidence>
<feature type="transmembrane region" description="Helical" evidence="1">
    <location>
        <begin position="249"/>
        <end position="267"/>
    </location>
</feature>
<feature type="domain" description="Protein-glutamine gamma-glutamyltransferase-like C-terminal" evidence="2">
    <location>
        <begin position="466"/>
        <end position="536"/>
    </location>
</feature>
<sequence>MRLSDVSVSIRPRNAWEALDLGTLMARQHSALLMLSWAIITVPVFAVLCLLFWDSPGWAVLIFWWLKPVYERLPLHIISRSVFGETLTLKAALREYPRLIMPQLLASLTWRRLSMRRSFYMPVQQLEGLAGRARNDRIAVLGLRDARPATWLTLVGVHIETALYLGGISLFYLMLPGQIETDWSWQNLLEATSHDWLWLEHLSNLIYVLVLIIWEPIYVACGFSLYLNRRTVIEAWDLELVFRQIRQRVSGAATALLLGCALLLSQLPTQAMAASDTGATAMAATPMGATAMAATTDTVIPHPQVDPLGPDAERLGKQPLNSKQAQESIHNLLDQPPFENRQTVTGWRLSSNDESDKAKNADWLETLIKGYKNLAEFWDSLRVLNQIFEILLWAALAGLIVTLIWRYRDWLRTFSERLKIARPQQRRQPEEQLFGLAVTPQSLPDNISAEAQRLWDTDPRAALSLLYRAMLSRLLHDHALALKTSHTESEVLACIETLEQPALNQFSQLLTQHWQNLAYGHRLPPASLKQQLCTGWDQVFEREGHA</sequence>
<dbReference type="RefSeq" id="WP_150548402.1">
    <property type="nucleotide sequence ID" value="NZ_LR215729.2"/>
</dbReference>
<name>A0A653E4T7_9PSED</name>
<evidence type="ECO:0000256" key="1">
    <source>
        <dbReference type="SAM" id="Phobius"/>
    </source>
</evidence>
<keyword evidence="1" id="KW-0472">Membrane</keyword>